<dbReference type="EMBL" id="CP002546">
    <property type="protein sequence ID" value="ADY59341.1"/>
    <property type="molecule type" value="Genomic_DNA"/>
</dbReference>
<dbReference type="SUPFAM" id="SSF50998">
    <property type="entry name" value="Quinoprotein alcohol dehydrogenase-like"/>
    <property type="match status" value="1"/>
</dbReference>
<dbReference type="Proteomes" id="UP000006860">
    <property type="component" value="Chromosome"/>
</dbReference>
<dbReference type="PANTHER" id="PTHR34512">
    <property type="entry name" value="CELL SURFACE PROTEIN"/>
    <property type="match status" value="1"/>
</dbReference>
<dbReference type="eggNOG" id="COG1520">
    <property type="taxonomic scope" value="Bacteria"/>
</dbReference>
<gene>
    <name evidence="3" type="ordered locus">Plabr_1730</name>
</gene>
<organism evidence="3 4">
    <name type="scientific">Rubinisphaera brasiliensis (strain ATCC 49424 / DSM 5305 / JCM 21570 / IAM 15109 / NBRC 103401 / IFAM 1448)</name>
    <name type="common">Planctomyces brasiliensis</name>
    <dbReference type="NCBI Taxonomy" id="756272"/>
    <lineage>
        <taxon>Bacteria</taxon>
        <taxon>Pseudomonadati</taxon>
        <taxon>Planctomycetota</taxon>
        <taxon>Planctomycetia</taxon>
        <taxon>Planctomycetales</taxon>
        <taxon>Planctomycetaceae</taxon>
        <taxon>Rubinisphaera</taxon>
    </lineage>
</organism>
<keyword evidence="1" id="KW-0732">Signal</keyword>
<feature type="signal peptide" evidence="1">
    <location>
        <begin position="1"/>
        <end position="33"/>
    </location>
</feature>
<keyword evidence="4" id="KW-1185">Reference proteome</keyword>
<dbReference type="Gene3D" id="2.130.10.10">
    <property type="entry name" value="YVTN repeat-like/Quinoprotein amine dehydrogenase"/>
    <property type="match status" value="1"/>
</dbReference>
<sequence length="460" mass="50685">MLSQSRKNVLHRSHILISATIAMLNVFAAHAFANDEISNPPEPVWSASIGRDAGTLSAAVSYLFVGTTSENGPDAELRCYDQMTGTPQWIYRSPRLSKTWLDQPRNAIRSRPAVTQSRTVLYTNRAELICLELDEVPNDQTPEQIFGKDDEDICWRFDLRSRLDVFKRDAAAYGMPPNDPLIHKGLLICATGNASTLGLERYYDGKTGVVSPKAPACIAVDLQSGDLVWENNDASPNLIYSANASPLLVSSRNGNNELLVFVGGDGKLYGISVDSGRTLWESCEAATIVSPRQPVDCGEFVIISGRMPLPAPKEESTTVLWGFSKDTLLSGGDHKQPDWTCAAPEYHGAITRGVYHNGALFVLCENGILICVDVSSGKILNKRRIPSAGFSFSDITICKDHLLIPAEEKLYFVSADTQMAVRKVYDWNFTQEARLTNTSRHLFVAGNGQLHCYAIEDFFK</sequence>
<dbReference type="InterPro" id="IPR011047">
    <property type="entry name" value="Quinoprotein_ADH-like_sf"/>
</dbReference>
<dbReference type="PANTHER" id="PTHR34512:SF30">
    <property type="entry name" value="OUTER MEMBRANE PROTEIN ASSEMBLY FACTOR BAMB"/>
    <property type="match status" value="1"/>
</dbReference>
<dbReference type="AlphaFoldDB" id="F0SFD4"/>
<evidence type="ECO:0000313" key="4">
    <source>
        <dbReference type="Proteomes" id="UP000006860"/>
    </source>
</evidence>
<dbReference type="HOGENOM" id="CLU_594315_0_0_0"/>
<name>F0SFD4_RUBBR</name>
<dbReference type="InterPro" id="IPR002372">
    <property type="entry name" value="PQQ_rpt_dom"/>
</dbReference>
<evidence type="ECO:0000259" key="2">
    <source>
        <dbReference type="Pfam" id="PF13360"/>
    </source>
</evidence>
<evidence type="ECO:0000256" key="1">
    <source>
        <dbReference type="SAM" id="SignalP"/>
    </source>
</evidence>
<proteinExistence type="predicted"/>
<dbReference type="Pfam" id="PF13360">
    <property type="entry name" value="PQQ_2"/>
    <property type="match status" value="1"/>
</dbReference>
<accession>F0SFD4</accession>
<dbReference type="InterPro" id="IPR015943">
    <property type="entry name" value="WD40/YVTN_repeat-like_dom_sf"/>
</dbReference>
<feature type="domain" description="Pyrrolo-quinoline quinone repeat" evidence="2">
    <location>
        <begin position="204"/>
        <end position="282"/>
    </location>
</feature>
<dbReference type="KEGG" id="pbs:Plabr_1730"/>
<dbReference type="OrthoDB" id="5173551at2"/>
<feature type="chain" id="PRO_5003260290" description="Pyrrolo-quinoline quinone repeat domain-containing protein" evidence="1">
    <location>
        <begin position="34"/>
        <end position="460"/>
    </location>
</feature>
<reference evidence="4" key="1">
    <citation type="submission" date="2011-02" db="EMBL/GenBank/DDBJ databases">
        <title>The complete genome of Planctomyces brasiliensis DSM 5305.</title>
        <authorList>
            <person name="Lucas S."/>
            <person name="Copeland A."/>
            <person name="Lapidus A."/>
            <person name="Bruce D."/>
            <person name="Goodwin L."/>
            <person name="Pitluck S."/>
            <person name="Kyrpides N."/>
            <person name="Mavromatis K."/>
            <person name="Pagani I."/>
            <person name="Ivanova N."/>
            <person name="Ovchinnikova G."/>
            <person name="Lu M."/>
            <person name="Detter J.C."/>
            <person name="Han C."/>
            <person name="Land M."/>
            <person name="Hauser L."/>
            <person name="Markowitz V."/>
            <person name="Cheng J.-F."/>
            <person name="Hugenholtz P."/>
            <person name="Woyke T."/>
            <person name="Wu D."/>
            <person name="Tindall B."/>
            <person name="Pomrenke H.G."/>
            <person name="Brambilla E."/>
            <person name="Klenk H.-P."/>
            <person name="Eisen J.A."/>
        </authorList>
    </citation>
    <scope>NUCLEOTIDE SEQUENCE [LARGE SCALE GENOMIC DNA]</scope>
    <source>
        <strain evidence="4">ATCC 49424 / DSM 5305 / JCM 21570 / NBRC 103401 / IFAM 1448</strain>
    </source>
</reference>
<dbReference type="RefSeq" id="WP_013628068.1">
    <property type="nucleotide sequence ID" value="NC_015174.1"/>
</dbReference>
<protein>
    <recommendedName>
        <fullName evidence="2">Pyrrolo-quinoline quinone repeat domain-containing protein</fullName>
    </recommendedName>
</protein>
<evidence type="ECO:0000313" key="3">
    <source>
        <dbReference type="EMBL" id="ADY59341.1"/>
    </source>
</evidence>